<dbReference type="InterPro" id="IPR015943">
    <property type="entry name" value="WD40/YVTN_repeat-like_dom_sf"/>
</dbReference>
<dbReference type="InterPro" id="IPR001680">
    <property type="entry name" value="WD40_rpt"/>
</dbReference>
<dbReference type="SUPFAM" id="SSF50978">
    <property type="entry name" value="WD40 repeat-like"/>
    <property type="match status" value="1"/>
</dbReference>
<evidence type="ECO:0000256" key="1">
    <source>
        <dbReference type="ARBA" id="ARBA00005434"/>
    </source>
</evidence>
<accession>A0A9N7MYQ2</accession>
<dbReference type="EMBL" id="CACSLK010019758">
    <property type="protein sequence ID" value="CAA0819963.1"/>
    <property type="molecule type" value="Genomic_DNA"/>
</dbReference>
<dbReference type="GO" id="GO:0006974">
    <property type="term" value="P:DNA damage response"/>
    <property type="evidence" value="ECO:0007669"/>
    <property type="project" value="UniProtKB-KW"/>
</dbReference>
<dbReference type="OrthoDB" id="1704897at2759"/>
<protein>
    <submittedName>
        <fullName evidence="7">DROUGHT SENSITIVE 1</fullName>
    </submittedName>
</protein>
<dbReference type="PROSITE" id="PS50082">
    <property type="entry name" value="WD_REPEATS_2"/>
    <property type="match status" value="1"/>
</dbReference>
<dbReference type="InterPro" id="IPR050853">
    <property type="entry name" value="WD_repeat_DNA-damage-binding"/>
</dbReference>
<dbReference type="Pfam" id="PF00400">
    <property type="entry name" value="WD40"/>
    <property type="match status" value="2"/>
</dbReference>
<sequence length="192" mass="21454">MLDVRAGKCLLSCDLHVDRVNTIDFSSENANVMATSSTDSTACIWDLRRINANKPTPLKTVNHRRAVHSAFFSPTGKFLATTSLDDKVGLSTGANYENTYMMYHFNRAGRWISTRRCISIRSIWGWDDSSIFIGNMKRGIDVISIPDKKTVSTLKSDLMTAIPCRFDAHPYNIGMLAGATNEGQVYIWNPNP</sequence>
<evidence type="ECO:0000256" key="2">
    <source>
        <dbReference type="ARBA" id="ARBA00022574"/>
    </source>
</evidence>
<keyword evidence="5" id="KW-0238">DNA-binding</keyword>
<organism evidence="7 8">
    <name type="scientific">Striga hermonthica</name>
    <name type="common">Purple witchweed</name>
    <name type="synonym">Buchnera hermonthica</name>
    <dbReference type="NCBI Taxonomy" id="68872"/>
    <lineage>
        <taxon>Eukaryota</taxon>
        <taxon>Viridiplantae</taxon>
        <taxon>Streptophyta</taxon>
        <taxon>Embryophyta</taxon>
        <taxon>Tracheophyta</taxon>
        <taxon>Spermatophyta</taxon>
        <taxon>Magnoliopsida</taxon>
        <taxon>eudicotyledons</taxon>
        <taxon>Gunneridae</taxon>
        <taxon>Pentapetalae</taxon>
        <taxon>asterids</taxon>
        <taxon>lamiids</taxon>
        <taxon>Lamiales</taxon>
        <taxon>Orobanchaceae</taxon>
        <taxon>Buchnereae</taxon>
        <taxon>Striga</taxon>
    </lineage>
</organism>
<keyword evidence="3" id="KW-0677">Repeat</keyword>
<evidence type="ECO:0000256" key="6">
    <source>
        <dbReference type="PROSITE-ProRule" id="PRU00221"/>
    </source>
</evidence>
<keyword evidence="2 6" id="KW-0853">WD repeat</keyword>
<dbReference type="InterPro" id="IPR019775">
    <property type="entry name" value="WD40_repeat_CS"/>
</dbReference>
<evidence type="ECO:0000256" key="5">
    <source>
        <dbReference type="ARBA" id="ARBA00023125"/>
    </source>
</evidence>
<keyword evidence="8" id="KW-1185">Reference proteome</keyword>
<evidence type="ECO:0000313" key="7">
    <source>
        <dbReference type="EMBL" id="CAA0819963.1"/>
    </source>
</evidence>
<comment type="caution">
    <text evidence="7">The sequence shown here is derived from an EMBL/GenBank/DDBJ whole genome shotgun (WGS) entry which is preliminary data.</text>
</comment>
<dbReference type="InterPro" id="IPR036322">
    <property type="entry name" value="WD40_repeat_dom_sf"/>
</dbReference>
<dbReference type="PANTHER" id="PTHR14773:SF0">
    <property type="entry name" value="WD REPEAT-CONTAINING PROTEIN 76"/>
    <property type="match status" value="1"/>
</dbReference>
<evidence type="ECO:0000313" key="8">
    <source>
        <dbReference type="Proteomes" id="UP001153555"/>
    </source>
</evidence>
<comment type="similarity">
    <text evidence="1">Belongs to the WD repeat DDB2/WDR76 family.</text>
</comment>
<dbReference type="PROSITE" id="PS00678">
    <property type="entry name" value="WD_REPEATS_1"/>
    <property type="match status" value="1"/>
</dbReference>
<dbReference type="GO" id="GO:0003677">
    <property type="term" value="F:DNA binding"/>
    <property type="evidence" value="ECO:0007669"/>
    <property type="project" value="UniProtKB-KW"/>
</dbReference>
<reference evidence="7" key="1">
    <citation type="submission" date="2019-12" db="EMBL/GenBank/DDBJ databases">
        <authorList>
            <person name="Scholes J."/>
        </authorList>
    </citation>
    <scope>NUCLEOTIDE SEQUENCE</scope>
</reference>
<evidence type="ECO:0000256" key="4">
    <source>
        <dbReference type="ARBA" id="ARBA00022763"/>
    </source>
</evidence>
<dbReference type="Proteomes" id="UP001153555">
    <property type="component" value="Unassembled WGS sequence"/>
</dbReference>
<dbReference type="Gene3D" id="2.130.10.10">
    <property type="entry name" value="YVTN repeat-like/Quinoprotein amine dehydrogenase"/>
    <property type="match status" value="1"/>
</dbReference>
<keyword evidence="4" id="KW-0227">DNA damage</keyword>
<dbReference type="GO" id="GO:2000001">
    <property type="term" value="P:regulation of DNA damage checkpoint"/>
    <property type="evidence" value="ECO:0007669"/>
    <property type="project" value="TreeGrafter"/>
</dbReference>
<dbReference type="PANTHER" id="PTHR14773">
    <property type="entry name" value="WD REPEAT-CONTAINING PROTEIN 76"/>
    <property type="match status" value="1"/>
</dbReference>
<dbReference type="SMART" id="SM00320">
    <property type="entry name" value="WD40"/>
    <property type="match status" value="3"/>
</dbReference>
<dbReference type="AlphaFoldDB" id="A0A9N7MYQ2"/>
<feature type="repeat" description="WD" evidence="6">
    <location>
        <begin position="13"/>
        <end position="48"/>
    </location>
</feature>
<dbReference type="GO" id="GO:0005634">
    <property type="term" value="C:nucleus"/>
    <property type="evidence" value="ECO:0007669"/>
    <property type="project" value="TreeGrafter"/>
</dbReference>
<gene>
    <name evidence="7" type="ORF">SHERM_18215</name>
</gene>
<name>A0A9N7MYQ2_STRHE</name>
<proteinExistence type="inferred from homology"/>
<evidence type="ECO:0000256" key="3">
    <source>
        <dbReference type="ARBA" id="ARBA00022737"/>
    </source>
</evidence>